<evidence type="ECO:0000259" key="2">
    <source>
        <dbReference type="Pfam" id="PF01370"/>
    </source>
</evidence>
<sequence length="378" mass="40484">MDTEGMPMPTTPPRQMWSPWPGSSVSCWPARALQQLSSISRAWDDELGAPLSHDSQKRSRRATIMNATIGQVPMTVAVAGSTGFIGSAVVDELVRVGHRVRALRRHSSKASPGVEEIVAQDGVADLRALDRLLTDSDVLVHAVSYTGEDEELQRTTNISGTRTLCEQAAEHSIRRIVHISTAGVYGTAFAPGVDESTPPVPRSMLSQFRLEAERIVIDAGGIALRPQFVLGAGDTWVLSRLSALIRACGAQGVASGAHASVIGRSSLASVVGIVAAGSARHQIYNVGTAVPVSMGDLVEQVLTGTGEFREAPRRVSVDEVLIAADKIGVPRRAVALALEESVLDCSRLWTEFPETSRPAQILSANDIAWYRRWLGITN</sequence>
<accession>A0A3Q9NSR0</accession>
<dbReference type="EMBL" id="CP025330">
    <property type="protein sequence ID" value="AZT94255.1"/>
    <property type="molecule type" value="Genomic_DNA"/>
</dbReference>
<dbReference type="Gene3D" id="3.40.50.720">
    <property type="entry name" value="NAD(P)-binding Rossmann-like Domain"/>
    <property type="match status" value="1"/>
</dbReference>
<dbReference type="Proteomes" id="UP000283000">
    <property type="component" value="Chromosome"/>
</dbReference>
<dbReference type="InterPro" id="IPR036291">
    <property type="entry name" value="NAD(P)-bd_dom_sf"/>
</dbReference>
<dbReference type="SUPFAM" id="SSF51735">
    <property type="entry name" value="NAD(P)-binding Rossmann-fold domains"/>
    <property type="match status" value="1"/>
</dbReference>
<evidence type="ECO:0000256" key="1">
    <source>
        <dbReference type="SAM" id="MobiDB-lite"/>
    </source>
</evidence>
<dbReference type="Pfam" id="PF01370">
    <property type="entry name" value="Epimerase"/>
    <property type="match status" value="1"/>
</dbReference>
<dbReference type="GO" id="GO:0005737">
    <property type="term" value="C:cytoplasm"/>
    <property type="evidence" value="ECO:0007669"/>
    <property type="project" value="TreeGrafter"/>
</dbReference>
<dbReference type="PANTHER" id="PTHR48079">
    <property type="entry name" value="PROTEIN YEEZ"/>
    <property type="match status" value="1"/>
</dbReference>
<reference evidence="3 4" key="2">
    <citation type="submission" date="2019-01" db="EMBL/GenBank/DDBJ databases">
        <title>Comparative genomic analysis of Brevibacterium aurantiacum sheds light on its evolution and its adaptation to smear-ripened cheeses.</title>
        <authorList>
            <person name="Moineau S."/>
        </authorList>
    </citation>
    <scope>NUCLEOTIDE SEQUENCE [LARGE SCALE GENOMIC DNA]</scope>
    <source>
        <strain evidence="3 4">SMQ-1417</strain>
    </source>
</reference>
<dbReference type="AlphaFoldDB" id="A0A3Q9NSR0"/>
<dbReference type="GO" id="GO:0004029">
    <property type="term" value="F:aldehyde dehydrogenase (NAD+) activity"/>
    <property type="evidence" value="ECO:0007669"/>
    <property type="project" value="TreeGrafter"/>
</dbReference>
<protein>
    <submittedName>
        <fullName evidence="3">NAD(P)-dependent oxidoreductase</fullName>
    </submittedName>
</protein>
<dbReference type="InterPro" id="IPR051783">
    <property type="entry name" value="NAD(P)-dependent_oxidoreduct"/>
</dbReference>
<proteinExistence type="predicted"/>
<evidence type="ECO:0000313" key="3">
    <source>
        <dbReference type="EMBL" id="AZT94255.1"/>
    </source>
</evidence>
<dbReference type="PANTHER" id="PTHR48079:SF6">
    <property type="entry name" value="NAD(P)-BINDING DOMAIN-CONTAINING PROTEIN-RELATED"/>
    <property type="match status" value="1"/>
</dbReference>
<organism evidence="3 4">
    <name type="scientific">Brevibacterium aurantiacum</name>
    <dbReference type="NCBI Taxonomy" id="273384"/>
    <lineage>
        <taxon>Bacteria</taxon>
        <taxon>Bacillati</taxon>
        <taxon>Actinomycetota</taxon>
        <taxon>Actinomycetes</taxon>
        <taxon>Micrococcales</taxon>
        <taxon>Brevibacteriaceae</taxon>
        <taxon>Brevibacterium</taxon>
    </lineage>
</organism>
<gene>
    <name evidence="3" type="ORF">CXR23_14765</name>
</gene>
<name>A0A3Q9NSR0_BREAU</name>
<evidence type="ECO:0000313" key="4">
    <source>
        <dbReference type="Proteomes" id="UP000283000"/>
    </source>
</evidence>
<reference evidence="3 4" key="1">
    <citation type="submission" date="2017-12" db="EMBL/GenBank/DDBJ databases">
        <authorList>
            <person name="Levesque S."/>
        </authorList>
    </citation>
    <scope>NUCLEOTIDE SEQUENCE [LARGE SCALE GENOMIC DNA]</scope>
    <source>
        <strain evidence="3 4">SMQ-1417</strain>
    </source>
</reference>
<dbReference type="InterPro" id="IPR001509">
    <property type="entry name" value="Epimerase_deHydtase"/>
</dbReference>
<feature type="region of interest" description="Disordered" evidence="1">
    <location>
        <begin position="1"/>
        <end position="20"/>
    </location>
</feature>
<feature type="domain" description="NAD-dependent epimerase/dehydratase" evidence="2">
    <location>
        <begin position="76"/>
        <end position="247"/>
    </location>
</feature>